<organism evidence="1 2">
    <name type="scientific">Nesterenkonia sandarakina</name>
    <dbReference type="NCBI Taxonomy" id="272918"/>
    <lineage>
        <taxon>Bacteria</taxon>
        <taxon>Bacillati</taxon>
        <taxon>Actinomycetota</taxon>
        <taxon>Actinomycetes</taxon>
        <taxon>Micrococcales</taxon>
        <taxon>Micrococcaceae</taxon>
        <taxon>Nesterenkonia</taxon>
    </lineage>
</organism>
<dbReference type="EMBL" id="JACCFQ010000001">
    <property type="protein sequence ID" value="NYJ15491.1"/>
    <property type="molecule type" value="Genomic_DNA"/>
</dbReference>
<keyword evidence="2" id="KW-1185">Reference proteome</keyword>
<dbReference type="SUPFAM" id="SSF52091">
    <property type="entry name" value="SpoIIaa-like"/>
    <property type="match status" value="1"/>
</dbReference>
<evidence type="ECO:0000313" key="2">
    <source>
        <dbReference type="Proteomes" id="UP000560069"/>
    </source>
</evidence>
<proteinExistence type="predicted"/>
<comment type="caution">
    <text evidence="1">The sequence shown here is derived from an EMBL/GenBank/DDBJ whole genome shotgun (WGS) entry which is preliminary data.</text>
</comment>
<dbReference type="RefSeq" id="WP_179440580.1">
    <property type="nucleotide sequence ID" value="NZ_BAAALK010000009.1"/>
</dbReference>
<name>A0A7Z0E5J2_9MICC</name>
<gene>
    <name evidence="1" type="ORF">HNR11_000025</name>
</gene>
<reference evidence="1 2" key="1">
    <citation type="submission" date="2020-07" db="EMBL/GenBank/DDBJ databases">
        <title>Sequencing the genomes of 1000 actinobacteria strains.</title>
        <authorList>
            <person name="Klenk H.-P."/>
        </authorList>
    </citation>
    <scope>NUCLEOTIDE SEQUENCE [LARGE SCALE GENOMIC DNA]</scope>
    <source>
        <strain evidence="1 2">DSM 15664</strain>
    </source>
</reference>
<dbReference type="Gene3D" id="3.30.750.24">
    <property type="entry name" value="STAS domain"/>
    <property type="match status" value="1"/>
</dbReference>
<dbReference type="AlphaFoldDB" id="A0A7Z0E5J2"/>
<protein>
    <submittedName>
        <fullName evidence="1">Anti-anti-sigma regulatory factor</fullName>
    </submittedName>
</protein>
<dbReference type="InterPro" id="IPR036513">
    <property type="entry name" value="STAS_dom_sf"/>
</dbReference>
<evidence type="ECO:0000313" key="1">
    <source>
        <dbReference type="EMBL" id="NYJ15491.1"/>
    </source>
</evidence>
<sequence length="100" mass="10567">MEHSSRVTIDAAGLAGPIRLQVLGCLTLDTVQTVTEILDRGAGFISCPDLVVDLQALDHLDPAGFAALELYIDQLRTKDGLPRITTALPALPCDCQAVAP</sequence>
<dbReference type="Proteomes" id="UP000560069">
    <property type="component" value="Unassembled WGS sequence"/>
</dbReference>
<accession>A0A7Z0E5J2</accession>